<keyword evidence="3" id="KW-1185">Reference proteome</keyword>
<reference evidence="2 3" key="1">
    <citation type="submission" date="2018-11" db="EMBL/GenBank/DDBJ databases">
        <title>Sequencing the genomes of 1000 actinobacteria strains.</title>
        <authorList>
            <person name="Klenk H.-P."/>
        </authorList>
    </citation>
    <scope>NUCLEOTIDE SEQUENCE [LARGE SCALE GENOMIC DNA]</scope>
    <source>
        <strain evidence="2 3">DSM 12652</strain>
    </source>
</reference>
<name>A0A3N2CYJ6_9ACTN</name>
<dbReference type="EMBL" id="RKHO01000001">
    <property type="protein sequence ID" value="ROR92599.1"/>
    <property type="molecule type" value="Genomic_DNA"/>
</dbReference>
<gene>
    <name evidence="2" type="ORF">EDD33_3492</name>
</gene>
<evidence type="ECO:0000256" key="1">
    <source>
        <dbReference type="SAM" id="MobiDB-lite"/>
    </source>
</evidence>
<accession>A0A3N2CYJ6</accession>
<evidence type="ECO:0000313" key="3">
    <source>
        <dbReference type="Proteomes" id="UP000281738"/>
    </source>
</evidence>
<comment type="caution">
    <text evidence="2">The sequence shown here is derived from an EMBL/GenBank/DDBJ whole genome shotgun (WGS) entry which is preliminary data.</text>
</comment>
<proteinExistence type="predicted"/>
<dbReference type="AlphaFoldDB" id="A0A3N2CYJ6"/>
<feature type="region of interest" description="Disordered" evidence="1">
    <location>
        <begin position="62"/>
        <end position="85"/>
    </location>
</feature>
<organism evidence="2 3">
    <name type="scientific">Nocardioides aurantiacus</name>
    <dbReference type="NCBI Taxonomy" id="86796"/>
    <lineage>
        <taxon>Bacteria</taxon>
        <taxon>Bacillati</taxon>
        <taxon>Actinomycetota</taxon>
        <taxon>Actinomycetes</taxon>
        <taxon>Propionibacteriales</taxon>
        <taxon>Nocardioidaceae</taxon>
        <taxon>Nocardioides</taxon>
    </lineage>
</organism>
<evidence type="ECO:0000313" key="2">
    <source>
        <dbReference type="EMBL" id="ROR92599.1"/>
    </source>
</evidence>
<dbReference type="OrthoDB" id="3828399at2"/>
<protein>
    <submittedName>
        <fullName evidence="2">Uncharacterized protein</fullName>
    </submittedName>
</protein>
<sequence>MGDRAYLGFAPGRRPAVDVRIGTRWLPGELRSWIRRGESWWAHVDYVLPEDGAHTATVLAASIRSADPRAEPPGTSEDGSDRQEV</sequence>
<dbReference type="RefSeq" id="WP_123392257.1">
    <property type="nucleotide sequence ID" value="NZ_RKHO01000001.1"/>
</dbReference>
<dbReference type="Proteomes" id="UP000281738">
    <property type="component" value="Unassembled WGS sequence"/>
</dbReference>